<dbReference type="Proteomes" id="UP000079169">
    <property type="component" value="Unplaced"/>
</dbReference>
<dbReference type="RefSeq" id="XP_026677259.1">
    <property type="nucleotide sequence ID" value="XM_026821458.1"/>
</dbReference>
<dbReference type="KEGG" id="dci:113466237"/>
<dbReference type="Gene3D" id="2.30.42.10">
    <property type="match status" value="1"/>
</dbReference>
<organism evidence="3 4">
    <name type="scientific">Diaphorina citri</name>
    <name type="common">Asian citrus psyllid</name>
    <dbReference type="NCBI Taxonomy" id="121845"/>
    <lineage>
        <taxon>Eukaryota</taxon>
        <taxon>Metazoa</taxon>
        <taxon>Ecdysozoa</taxon>
        <taxon>Arthropoda</taxon>
        <taxon>Hexapoda</taxon>
        <taxon>Insecta</taxon>
        <taxon>Pterygota</taxon>
        <taxon>Neoptera</taxon>
        <taxon>Paraneoptera</taxon>
        <taxon>Hemiptera</taxon>
        <taxon>Sternorrhyncha</taxon>
        <taxon>Psylloidea</taxon>
        <taxon>Psyllidae</taxon>
        <taxon>Diaphorininae</taxon>
        <taxon>Diaphorina</taxon>
    </lineage>
</organism>
<dbReference type="AlphaFoldDB" id="A0A3Q0ILW4"/>
<dbReference type="InterPro" id="IPR036034">
    <property type="entry name" value="PDZ_sf"/>
</dbReference>
<dbReference type="SUPFAM" id="SSF50156">
    <property type="entry name" value="PDZ domain-like"/>
    <property type="match status" value="1"/>
</dbReference>
<evidence type="ECO:0000313" key="3">
    <source>
        <dbReference type="Proteomes" id="UP000079169"/>
    </source>
</evidence>
<dbReference type="PROSITE" id="PS50106">
    <property type="entry name" value="PDZ"/>
    <property type="match status" value="1"/>
</dbReference>
<sequence>MVKNSDFYNTLSSSQKHGGCGDYFLLEHYLPESSITSDCEAPLIAELQARHRERKGVLPERAEDLFIVFCQQLAEYGTHFYSAQLYVLISHSMSPYLKVCPTSISGDRIVSVNGQDLLSVKYKKALLIIQRGGSVLDLVLSQPPPGMESPSLPPRRPRSVCADYFQSHLEQAYLRSIRYETAPDEDHMESGELPSLSSPQSGMGSTGRSLSNGELTSLPPLQGKDMNEVFHATQSFII</sequence>
<keyword evidence="3" id="KW-1185">Reference proteome</keyword>
<evidence type="ECO:0000313" key="4">
    <source>
        <dbReference type="RefSeq" id="XP_026677259.1"/>
    </source>
</evidence>
<protein>
    <submittedName>
        <fullName evidence="4">Uncharacterized protein LOC113466237</fullName>
    </submittedName>
</protein>
<dbReference type="InterPro" id="IPR019748">
    <property type="entry name" value="FERM_central"/>
</dbReference>
<feature type="domain" description="PDZ" evidence="2">
    <location>
        <begin position="106"/>
        <end position="144"/>
    </location>
</feature>
<dbReference type="PANTHER" id="PTHR46900:SF2">
    <property type="entry name" value="TYROSINE-PROTEIN PHOSPHATASE NON-RECEPTOR TYPE 13"/>
    <property type="match status" value="1"/>
</dbReference>
<dbReference type="PaxDb" id="121845-A0A3Q0ILW4"/>
<evidence type="ECO:0000256" key="1">
    <source>
        <dbReference type="SAM" id="MobiDB-lite"/>
    </source>
</evidence>
<dbReference type="PANTHER" id="PTHR46900">
    <property type="entry name" value="TYROSINE-PROTEIN PHOSPHATASE NON-RECEPTOR TYPE 13"/>
    <property type="match status" value="1"/>
</dbReference>
<feature type="compositionally biased region" description="Polar residues" evidence="1">
    <location>
        <begin position="195"/>
        <end position="215"/>
    </location>
</feature>
<proteinExistence type="predicted"/>
<dbReference type="GeneID" id="113466237"/>
<dbReference type="InterPro" id="IPR052074">
    <property type="entry name" value="NonRcpt_TyrProt_Phosphatase"/>
</dbReference>
<dbReference type="STRING" id="121845.A0A3Q0ILW4"/>
<name>A0A3Q0ILW4_DIACI</name>
<reference evidence="4" key="1">
    <citation type="submission" date="2025-08" db="UniProtKB">
        <authorList>
            <consortium name="RefSeq"/>
        </authorList>
    </citation>
    <scope>IDENTIFICATION</scope>
</reference>
<accession>A0A3Q0ILW4</accession>
<gene>
    <name evidence="4" type="primary">LOC113466237</name>
</gene>
<dbReference type="Pfam" id="PF00373">
    <property type="entry name" value="FERM_M"/>
    <property type="match status" value="1"/>
</dbReference>
<feature type="region of interest" description="Disordered" evidence="1">
    <location>
        <begin position="184"/>
        <end position="223"/>
    </location>
</feature>
<dbReference type="InterPro" id="IPR001478">
    <property type="entry name" value="PDZ"/>
</dbReference>
<evidence type="ECO:0000259" key="2">
    <source>
        <dbReference type="PROSITE" id="PS50106"/>
    </source>
</evidence>